<dbReference type="EMBL" id="ACHB01000096">
    <property type="protein sequence ID" value="EEI90059.1"/>
    <property type="molecule type" value="Genomic_DNA"/>
</dbReference>
<comment type="caution">
    <text evidence="2">The sequence shown here is derived from an EMBL/GenBank/DDBJ whole genome shotgun (WGS) entry which is preliminary data.</text>
</comment>
<dbReference type="AlphaFoldDB" id="C2G445"/>
<dbReference type="SUPFAM" id="SSF53474">
    <property type="entry name" value="alpha/beta-Hydrolases"/>
    <property type="match status" value="2"/>
</dbReference>
<organism evidence="2 3">
    <name type="scientific">Sphingobacterium spiritivorum ATCC 33300</name>
    <dbReference type="NCBI Taxonomy" id="525372"/>
    <lineage>
        <taxon>Bacteria</taxon>
        <taxon>Pseudomonadati</taxon>
        <taxon>Bacteroidota</taxon>
        <taxon>Sphingobacteriia</taxon>
        <taxon>Sphingobacteriales</taxon>
        <taxon>Sphingobacteriaceae</taxon>
        <taxon>Sphingobacterium</taxon>
    </lineage>
</organism>
<accession>C2G445</accession>
<proteinExistence type="predicted"/>
<evidence type="ECO:0000313" key="2">
    <source>
        <dbReference type="EMBL" id="EEI90059.1"/>
    </source>
</evidence>
<dbReference type="InterPro" id="IPR050955">
    <property type="entry name" value="Plant_Biomass_Hydrol_Est"/>
</dbReference>
<evidence type="ECO:0000256" key="1">
    <source>
        <dbReference type="ARBA" id="ARBA00022729"/>
    </source>
</evidence>
<dbReference type="Gene3D" id="3.40.50.1820">
    <property type="entry name" value="alpha/beta hydrolase"/>
    <property type="match status" value="1"/>
</dbReference>
<protein>
    <submittedName>
        <fullName evidence="2">Uncharacterized protein</fullName>
    </submittedName>
</protein>
<dbReference type="PANTHER" id="PTHR43037">
    <property type="entry name" value="UNNAMED PRODUCT-RELATED"/>
    <property type="match status" value="1"/>
</dbReference>
<reference evidence="2 3" key="1">
    <citation type="submission" date="2009-01" db="EMBL/GenBank/DDBJ databases">
        <authorList>
            <person name="Qin X."/>
            <person name="Bachman B."/>
            <person name="Battles P."/>
            <person name="Bell A."/>
            <person name="Bess C."/>
            <person name="Bickham C."/>
            <person name="Chaboub L."/>
            <person name="Chen D."/>
            <person name="Coyle M."/>
            <person name="Deiros D.R."/>
            <person name="Dinh H."/>
            <person name="Forbes L."/>
            <person name="Fowler G."/>
            <person name="Francisco L."/>
            <person name="Fu Q."/>
            <person name="Gubbala S."/>
            <person name="Hale W."/>
            <person name="Han Y."/>
            <person name="Hemphill L."/>
            <person name="Highlander S.K."/>
            <person name="Hirani K."/>
            <person name="Hogues M."/>
            <person name="Jackson L."/>
            <person name="Jakkamsetti A."/>
            <person name="Javaid M."/>
            <person name="Jiang H."/>
            <person name="Korchina V."/>
            <person name="Kovar C."/>
            <person name="Lara F."/>
            <person name="Lee S."/>
            <person name="Mata R."/>
            <person name="Mathew T."/>
            <person name="Moen C."/>
            <person name="Morales K."/>
            <person name="Munidasa M."/>
            <person name="Nazareth L."/>
            <person name="Ngo R."/>
            <person name="Nguyen L."/>
            <person name="Okwuonu G."/>
            <person name="Ongeri F."/>
            <person name="Patil S."/>
            <person name="Petrosino J."/>
            <person name="Pham C."/>
            <person name="Pham P."/>
            <person name="Pu L.-L."/>
            <person name="Puazo M."/>
            <person name="Raj R."/>
            <person name="Reid J."/>
            <person name="Rouhana J."/>
            <person name="Saada N."/>
            <person name="Shang Y."/>
            <person name="Simmons D."/>
            <person name="Thornton R."/>
            <person name="Warren J."/>
            <person name="Weissenberger G."/>
            <person name="Zhang J."/>
            <person name="Zhang L."/>
            <person name="Zhou C."/>
            <person name="Zhu D."/>
            <person name="Muzny D."/>
            <person name="Worley K."/>
            <person name="Gibbs R."/>
        </authorList>
    </citation>
    <scope>NUCLEOTIDE SEQUENCE [LARGE SCALE GENOMIC DNA]</scope>
    <source>
        <strain evidence="2 3">ATCC 33300</strain>
    </source>
</reference>
<name>C2G445_SPHSI</name>
<dbReference type="HOGENOM" id="CLU_039502_0_0_10"/>
<dbReference type="PANTHER" id="PTHR43037:SF1">
    <property type="entry name" value="BLL1128 PROTEIN"/>
    <property type="match status" value="1"/>
</dbReference>
<sequence>MRKLKPVFTAALLFVILSFSILNLYAQSGKELQITDQKSTLKNSSFSYFLAYFKRNLETENLEKIESVYYNKTIHTPLLKIEKERVWELWKEANNERLATLPSASKDGSEFIWDIPQGQRMKIQTFTKGEKPASGYPFFINLHGGGGYGDLSGPWDSETNSDEWTAAKMLGKAYQDSSSYYFVPRMADDRIGRWYYRPQQVSWLRAWQLAVLSNEIDPDRTYILGISEGGYGSFRMGTFYADYFAGLGPMAGPETEEAAPIENLRNTSVRIEVGEFDRGFDRNKMGISWKQRLDSAALVNPGYFNHVVNIQTGKGHGINYYNVTPWLIKQSKRVTYPDVLSFMYYDTDGDYRKGFGYVRLDGLSKEGGRKSFKIEKNGNNYDITTQEVKGKVSGKISLYVDKVDFIKPVKVRLNGKEVFNGKVKNNFAVIVESIALFGDPARIYAAKIELDI</sequence>
<gene>
    <name evidence="2" type="ORF">HMPREF0765_4427</name>
</gene>
<dbReference type="Proteomes" id="UP000006241">
    <property type="component" value="Unassembled WGS sequence"/>
</dbReference>
<dbReference type="InterPro" id="IPR029058">
    <property type="entry name" value="AB_hydrolase_fold"/>
</dbReference>
<evidence type="ECO:0000313" key="3">
    <source>
        <dbReference type="Proteomes" id="UP000006241"/>
    </source>
</evidence>
<dbReference type="RefSeq" id="WP_003004152.1">
    <property type="nucleotide sequence ID" value="NZ_GG668630.1"/>
</dbReference>
<keyword evidence="1" id="KW-0732">Signal</keyword>